<dbReference type="EMBL" id="JAJTJA010000002">
    <property type="protein sequence ID" value="KAH8703122.1"/>
    <property type="molecule type" value="Genomic_DNA"/>
</dbReference>
<dbReference type="Pfam" id="PF01370">
    <property type="entry name" value="Epimerase"/>
    <property type="match status" value="1"/>
</dbReference>
<dbReference type="InterPro" id="IPR001509">
    <property type="entry name" value="Epimerase_deHydtase"/>
</dbReference>
<evidence type="ECO:0000313" key="2">
    <source>
        <dbReference type="EMBL" id="KAH8703122.1"/>
    </source>
</evidence>
<evidence type="ECO:0000313" key="3">
    <source>
        <dbReference type="Proteomes" id="UP001201262"/>
    </source>
</evidence>
<dbReference type="GO" id="GO:0004029">
    <property type="term" value="F:aldehyde dehydrogenase (NAD+) activity"/>
    <property type="evidence" value="ECO:0007669"/>
    <property type="project" value="TreeGrafter"/>
</dbReference>
<keyword evidence="3" id="KW-1185">Reference proteome</keyword>
<gene>
    <name evidence="2" type="ORF">BGW36DRAFT_368856</name>
</gene>
<proteinExistence type="predicted"/>
<dbReference type="GO" id="GO:0005737">
    <property type="term" value="C:cytoplasm"/>
    <property type="evidence" value="ECO:0007669"/>
    <property type="project" value="TreeGrafter"/>
</dbReference>
<organism evidence="2 3">
    <name type="scientific">Talaromyces proteolyticus</name>
    <dbReference type="NCBI Taxonomy" id="1131652"/>
    <lineage>
        <taxon>Eukaryota</taxon>
        <taxon>Fungi</taxon>
        <taxon>Dikarya</taxon>
        <taxon>Ascomycota</taxon>
        <taxon>Pezizomycotina</taxon>
        <taxon>Eurotiomycetes</taxon>
        <taxon>Eurotiomycetidae</taxon>
        <taxon>Eurotiales</taxon>
        <taxon>Trichocomaceae</taxon>
        <taxon>Talaromyces</taxon>
        <taxon>Talaromyces sect. Bacilispori</taxon>
    </lineage>
</organism>
<protein>
    <recommendedName>
        <fullName evidence="1">NAD-dependent epimerase/dehydratase domain-containing protein</fullName>
    </recommendedName>
</protein>
<name>A0AAD4L3Y2_9EURO</name>
<dbReference type="Gene3D" id="3.40.50.720">
    <property type="entry name" value="NAD(P)-binding Rossmann-like Domain"/>
    <property type="match status" value="1"/>
</dbReference>
<sequence length="301" mass="32180">MRVFITGGSGLIGKAVIKELLDAGHTVLGLARSDKAAEELAALGADVQRGSLYDLDILKQGAASSDGVIHLAFVHDFANFEQGCRTDREAIQAMADVLAGSNRPLIITTGTLLLTHGRIGTEDDSHDASSSTFAARGQSEVLARRLASKGVRTAIMRLAPTNHGDDDKHMFMSTLISTAREKGVSVYVGDGLNHWPAVHYLDTAVAYRLALEKASAGSTFHVVAEEGVKMKDIAEMIGKKLGLPAQSKSIEEAQEHFGSFGLAVAADNFVSNKKTREVLGWNPQQCTLLADLEDGSYFKDV</sequence>
<feature type="domain" description="NAD-dependent epimerase/dehydratase" evidence="1">
    <location>
        <begin position="3"/>
        <end position="219"/>
    </location>
</feature>
<dbReference type="InterPro" id="IPR051783">
    <property type="entry name" value="NAD(P)-dependent_oxidoreduct"/>
</dbReference>
<dbReference type="RefSeq" id="XP_046076140.1">
    <property type="nucleotide sequence ID" value="XM_046215036.1"/>
</dbReference>
<accession>A0AAD4L3Y2</accession>
<dbReference type="PANTHER" id="PTHR48079">
    <property type="entry name" value="PROTEIN YEEZ"/>
    <property type="match status" value="1"/>
</dbReference>
<comment type="caution">
    <text evidence="2">The sequence shown here is derived from an EMBL/GenBank/DDBJ whole genome shotgun (WGS) entry which is preliminary data.</text>
</comment>
<dbReference type="SUPFAM" id="SSF51735">
    <property type="entry name" value="NAD(P)-binding Rossmann-fold domains"/>
    <property type="match status" value="1"/>
</dbReference>
<evidence type="ECO:0000259" key="1">
    <source>
        <dbReference type="Pfam" id="PF01370"/>
    </source>
</evidence>
<dbReference type="InterPro" id="IPR036291">
    <property type="entry name" value="NAD(P)-bd_dom_sf"/>
</dbReference>
<dbReference type="AlphaFoldDB" id="A0AAD4L3Y2"/>
<dbReference type="PANTHER" id="PTHR48079:SF9">
    <property type="entry name" value="PUTATIVE-RELATED"/>
    <property type="match status" value="1"/>
</dbReference>
<dbReference type="Proteomes" id="UP001201262">
    <property type="component" value="Unassembled WGS sequence"/>
</dbReference>
<dbReference type="CDD" id="cd05262">
    <property type="entry name" value="SDR_a7"/>
    <property type="match status" value="1"/>
</dbReference>
<reference evidence="2" key="1">
    <citation type="submission" date="2021-12" db="EMBL/GenBank/DDBJ databases">
        <title>Convergent genome expansion in fungi linked to evolution of root-endophyte symbiosis.</title>
        <authorList>
            <consortium name="DOE Joint Genome Institute"/>
            <person name="Ke Y.-H."/>
            <person name="Bonito G."/>
            <person name="Liao H.-L."/>
            <person name="Looney B."/>
            <person name="Rojas-Flechas A."/>
            <person name="Nash J."/>
            <person name="Hameed K."/>
            <person name="Schadt C."/>
            <person name="Martin F."/>
            <person name="Crous P.W."/>
            <person name="Miettinen O."/>
            <person name="Magnuson J.K."/>
            <person name="Labbe J."/>
            <person name="Jacobson D."/>
            <person name="Doktycz M.J."/>
            <person name="Veneault-Fourrey C."/>
            <person name="Kuo A."/>
            <person name="Mondo S."/>
            <person name="Calhoun S."/>
            <person name="Riley R."/>
            <person name="Ohm R."/>
            <person name="LaButti K."/>
            <person name="Andreopoulos B."/>
            <person name="Pangilinan J."/>
            <person name="Nolan M."/>
            <person name="Tritt A."/>
            <person name="Clum A."/>
            <person name="Lipzen A."/>
            <person name="Daum C."/>
            <person name="Barry K."/>
            <person name="Grigoriev I.V."/>
            <person name="Vilgalys R."/>
        </authorList>
    </citation>
    <scope>NUCLEOTIDE SEQUENCE</scope>
    <source>
        <strain evidence="2">PMI_201</strain>
    </source>
</reference>
<dbReference type="GeneID" id="70245323"/>